<sequence length="103" mass="11694">VGEPSVTVCIIRFLSVYYVNMDPEASRNARESLELAFQMSNILETGSSEGNHKLILLHLRFLLFPDQEEDRPVGMAVCSVHWIESIHHSRSSPCTYFVVCLLL</sequence>
<organism evidence="1 2">
    <name type="scientific">Papaver atlanticum</name>
    <dbReference type="NCBI Taxonomy" id="357466"/>
    <lineage>
        <taxon>Eukaryota</taxon>
        <taxon>Viridiplantae</taxon>
        <taxon>Streptophyta</taxon>
        <taxon>Embryophyta</taxon>
        <taxon>Tracheophyta</taxon>
        <taxon>Spermatophyta</taxon>
        <taxon>Magnoliopsida</taxon>
        <taxon>Ranunculales</taxon>
        <taxon>Papaveraceae</taxon>
        <taxon>Papaveroideae</taxon>
        <taxon>Papaver</taxon>
    </lineage>
</organism>
<evidence type="ECO:0000313" key="1">
    <source>
        <dbReference type="EMBL" id="KAI3948521.1"/>
    </source>
</evidence>
<comment type="caution">
    <text evidence="1">The sequence shown here is derived from an EMBL/GenBank/DDBJ whole genome shotgun (WGS) entry which is preliminary data.</text>
</comment>
<keyword evidence="2" id="KW-1185">Reference proteome</keyword>
<gene>
    <name evidence="1" type="ORF">MKW98_019271</name>
</gene>
<feature type="non-terminal residue" evidence="1">
    <location>
        <position position="1"/>
    </location>
</feature>
<proteinExistence type="predicted"/>
<protein>
    <submittedName>
        <fullName evidence="1">Uncharacterized protein</fullName>
    </submittedName>
</protein>
<dbReference type="Proteomes" id="UP001202328">
    <property type="component" value="Unassembled WGS sequence"/>
</dbReference>
<dbReference type="EMBL" id="JAJJMB010003267">
    <property type="protein sequence ID" value="KAI3948521.1"/>
    <property type="molecule type" value="Genomic_DNA"/>
</dbReference>
<evidence type="ECO:0000313" key="2">
    <source>
        <dbReference type="Proteomes" id="UP001202328"/>
    </source>
</evidence>
<dbReference type="AlphaFoldDB" id="A0AAD4XTV6"/>
<reference evidence="1" key="1">
    <citation type="submission" date="2022-04" db="EMBL/GenBank/DDBJ databases">
        <title>A functionally conserved STORR gene fusion in Papaver species that diverged 16.8 million years ago.</title>
        <authorList>
            <person name="Catania T."/>
        </authorList>
    </citation>
    <scope>NUCLEOTIDE SEQUENCE</scope>
    <source>
        <strain evidence="1">S-188037</strain>
    </source>
</reference>
<accession>A0AAD4XTV6</accession>
<name>A0AAD4XTV6_9MAGN</name>